<dbReference type="Pfam" id="PF13628">
    <property type="entry name" value="DUF4142"/>
    <property type="match status" value="1"/>
</dbReference>
<reference evidence="4" key="1">
    <citation type="journal article" date="2019" name="Int. J. Syst. Evol. Microbiol.">
        <title>The Global Catalogue of Microorganisms (GCM) 10K type strain sequencing project: providing services to taxonomists for standard genome sequencing and annotation.</title>
        <authorList>
            <consortium name="The Broad Institute Genomics Platform"/>
            <consortium name="The Broad Institute Genome Sequencing Center for Infectious Disease"/>
            <person name="Wu L."/>
            <person name="Ma J."/>
        </authorList>
    </citation>
    <scope>NUCLEOTIDE SEQUENCE [LARGE SCALE GENOMIC DNA]</scope>
    <source>
        <strain evidence="4">2902at01</strain>
    </source>
</reference>
<protein>
    <submittedName>
        <fullName evidence="3">DUF4142 domain-containing protein</fullName>
    </submittedName>
</protein>
<organism evidence="3 4">
    <name type="scientific">Micromonospora zhanjiangensis</name>
    <dbReference type="NCBI Taxonomy" id="1522057"/>
    <lineage>
        <taxon>Bacteria</taxon>
        <taxon>Bacillati</taxon>
        <taxon>Actinomycetota</taxon>
        <taxon>Actinomycetes</taxon>
        <taxon>Micromonosporales</taxon>
        <taxon>Micromonosporaceae</taxon>
        <taxon>Micromonospora</taxon>
    </lineage>
</organism>
<name>A0ABV8KH08_9ACTN</name>
<comment type="caution">
    <text evidence="3">The sequence shown here is derived from an EMBL/GenBank/DDBJ whole genome shotgun (WGS) entry which is preliminary data.</text>
</comment>
<keyword evidence="1" id="KW-0812">Transmembrane</keyword>
<evidence type="ECO:0000256" key="1">
    <source>
        <dbReference type="SAM" id="Phobius"/>
    </source>
</evidence>
<dbReference type="PANTHER" id="PTHR38593">
    <property type="entry name" value="BLR2558 PROTEIN"/>
    <property type="match status" value="1"/>
</dbReference>
<feature type="transmembrane region" description="Helical" evidence="1">
    <location>
        <begin position="265"/>
        <end position="283"/>
    </location>
</feature>
<accession>A0ABV8KH08</accession>
<sequence length="289" mass="29771">MVTARRRSARRSWTATLVTGVAGVVLGGLFGVPAQAAAHGPTDAHGAAAVAVRAPGGSGVGVPNPITYLPKNINANGPLSAADRDLVYKVKLAGSWEGPASDMAIKKGASERVRQVGNEIGPQHHRLDEFATAAAARLGVPLPTEPSAEQKGWLAEMQRATGPEFDRVYVDRLRAAHGKIFPAIATVRASTRNDVVRELAAQANSFVLTHLTLLESTGLVDYESLPQAPPPAPAQAAAIAADAARNGSLLTGAQAGGGVGGVSPVVIWMVLAAALIAGAYSLVRLIRSR</sequence>
<feature type="domain" description="DUF4142" evidence="2">
    <location>
        <begin position="82"/>
        <end position="213"/>
    </location>
</feature>
<dbReference type="Proteomes" id="UP001595868">
    <property type="component" value="Unassembled WGS sequence"/>
</dbReference>
<dbReference type="PANTHER" id="PTHR38593:SF1">
    <property type="entry name" value="BLR2558 PROTEIN"/>
    <property type="match status" value="1"/>
</dbReference>
<keyword evidence="1" id="KW-0472">Membrane</keyword>
<evidence type="ECO:0000313" key="3">
    <source>
        <dbReference type="EMBL" id="MFC4105355.1"/>
    </source>
</evidence>
<keyword evidence="1" id="KW-1133">Transmembrane helix</keyword>
<dbReference type="InterPro" id="IPR012347">
    <property type="entry name" value="Ferritin-like"/>
</dbReference>
<keyword evidence="4" id="KW-1185">Reference proteome</keyword>
<evidence type="ECO:0000259" key="2">
    <source>
        <dbReference type="Pfam" id="PF13628"/>
    </source>
</evidence>
<dbReference type="Gene3D" id="1.20.1260.10">
    <property type="match status" value="1"/>
</dbReference>
<dbReference type="InterPro" id="IPR025419">
    <property type="entry name" value="DUF4142"/>
</dbReference>
<dbReference type="EMBL" id="JBHSBN010000002">
    <property type="protein sequence ID" value="MFC4105355.1"/>
    <property type="molecule type" value="Genomic_DNA"/>
</dbReference>
<dbReference type="RefSeq" id="WP_377542394.1">
    <property type="nucleotide sequence ID" value="NZ_JBHSBN010000002.1"/>
</dbReference>
<evidence type="ECO:0000313" key="4">
    <source>
        <dbReference type="Proteomes" id="UP001595868"/>
    </source>
</evidence>
<proteinExistence type="predicted"/>
<gene>
    <name evidence="3" type="ORF">ACFOX0_05295</name>
</gene>